<dbReference type="HOGENOM" id="CLU_791990_0_0_9"/>
<accession>E6UCS7</accession>
<proteinExistence type="predicted"/>
<name>E6UCS7_RUMA7</name>
<dbReference type="Proteomes" id="UP000006919">
    <property type="component" value="Plasmid pRUMAL02"/>
</dbReference>
<sequence length="363" mass="40088" precursor="true">MKVNFESIKKRLKKHWALVWLVSTLFAVSVFVVFASYTGVNSVKRVVSTRPADSVMFSSNSLKSSATSQRLSSTAYTITVCNFAQENALEVNPDNITYTLNASLAIKNGNDFVKLSEYTGADKADYISKLKLGTNEQRTYSIQFIKDDENATGLGDAINLVTESDYSTTFTTNCALKGTVSSTDSFKIILDDAEQEKTEPEFYIYVEAVPSSPASLHTTLSNYFGTAESTAEAASWTGELVESDDCSSVSYDFYNYVLTGSGVGTVDIMWDSTKFEINEFFFSELSGNEFVLYDSNGEAAETGSIIKNATRANWKMVTLMVDSTDINRYQIQLYKVDGETQYIGTNSASNFIDCEFHSENSSS</sequence>
<organism evidence="1 3">
    <name type="scientific">Ruminococcus albus (strain ATCC 27210 / DSM 20455 / JCM 14654 / NCDO 2250 / 7)</name>
    <dbReference type="NCBI Taxonomy" id="697329"/>
    <lineage>
        <taxon>Bacteria</taxon>
        <taxon>Bacillati</taxon>
        <taxon>Bacillota</taxon>
        <taxon>Clostridia</taxon>
        <taxon>Eubacteriales</taxon>
        <taxon>Oscillospiraceae</taxon>
        <taxon>Ruminococcus</taxon>
    </lineage>
</organism>
<dbReference type="KEGG" id="ral:Rumal_3932"/>
<evidence type="ECO:0000313" key="3">
    <source>
        <dbReference type="Proteomes" id="UP000006919"/>
    </source>
</evidence>
<dbReference type="OrthoDB" id="1821912at2"/>
<dbReference type="Proteomes" id="UP000006919">
    <property type="component" value="Chromosome"/>
</dbReference>
<evidence type="ECO:0000313" key="1">
    <source>
        <dbReference type="EMBL" id="ADU22756.1"/>
    </source>
</evidence>
<dbReference type="AlphaFoldDB" id="E6UCS7"/>
<reference evidence="1 3" key="2">
    <citation type="journal article" date="2011" name="J. Bacteriol.">
        <title>Complete genome of the cellulolytic ruminal bacterium Ruminococcus albus 7.</title>
        <authorList>
            <person name="Suen G."/>
            <person name="Stevenson D.M."/>
            <person name="Bruce D.C."/>
            <person name="Chertkov O."/>
            <person name="Copeland A."/>
            <person name="Cheng J.F."/>
            <person name="Detter C."/>
            <person name="Detter J.C."/>
            <person name="Goodwin L.A."/>
            <person name="Han C.S."/>
            <person name="Hauser L.J."/>
            <person name="Ivanova N.N."/>
            <person name="Kyrpides N.C."/>
            <person name="Land M.L."/>
            <person name="Lapidus A."/>
            <person name="Lucas S."/>
            <person name="Ovchinnikova G."/>
            <person name="Pitluck S."/>
            <person name="Tapia R."/>
            <person name="Woyke T."/>
            <person name="Boyum J."/>
            <person name="Mead D."/>
            <person name="Weimer P.J."/>
        </authorList>
    </citation>
    <scope>NUCLEOTIDE SEQUENCE [LARGE SCALE GENOMIC DNA]</scope>
    <source>
        <strain evidence="1">7</strain>
        <strain evidence="3">ATCC 27210 / DSM 20455 / JCM 14654 / NCDO 2250 / 7</strain>
        <plasmid evidence="3">pRUMAL02</plasmid>
    </source>
</reference>
<dbReference type="EMBL" id="CP002403">
    <property type="protein sequence ID" value="ADU22756.1"/>
    <property type="molecule type" value="Genomic_DNA"/>
</dbReference>
<evidence type="ECO:0000313" key="2">
    <source>
        <dbReference type="EMBL" id="ADU24355.1"/>
    </source>
</evidence>
<dbReference type="RefSeq" id="WP_013483892.1">
    <property type="nucleotide sequence ID" value="NC_014825.1"/>
</dbReference>
<gene>
    <name evidence="1" type="ordered locus">Rumal_2271</name>
    <name evidence="2" type="ordered locus">Rumal_3932</name>
</gene>
<keyword evidence="2" id="KW-0614">Plasmid</keyword>
<geneLocation type="plasmid" evidence="2 3">
    <name>pRUMAL02</name>
</geneLocation>
<reference evidence="2" key="1">
    <citation type="submission" date="2010-12" db="EMBL/GenBank/DDBJ databases">
        <title>Complete sequence of plasmid2 of Ruminococcus albus 7.</title>
        <authorList>
            <consortium name="US DOE Joint Genome Institute"/>
            <person name="Lucas S."/>
            <person name="Copeland A."/>
            <person name="Lapidus A."/>
            <person name="Cheng J.-F."/>
            <person name="Bruce D."/>
            <person name="Goodwin L."/>
            <person name="Pitluck S."/>
            <person name="Chertkov O."/>
            <person name="Detter J.C."/>
            <person name="Han C."/>
            <person name="Tapia R."/>
            <person name="Land M."/>
            <person name="Hauser L."/>
            <person name="Kyrpides N."/>
            <person name="Ivanova N."/>
            <person name="Ovchinnikova G."/>
            <person name="Weimer P."/>
            <person name="Mead D."/>
            <person name="Woyke T."/>
        </authorList>
    </citation>
    <scope>NUCLEOTIDE SEQUENCE</scope>
    <source>
        <strain evidence="2">7</strain>
        <plasmid evidence="2">pRUMAL02</plasmid>
    </source>
</reference>
<dbReference type="STRING" id="697329.Rumal_2271"/>
<dbReference type="KEGG" id="ral:Rumal_2271"/>
<dbReference type="EMBL" id="CP002405">
    <property type="protein sequence ID" value="ADU24355.1"/>
    <property type="molecule type" value="Genomic_DNA"/>
</dbReference>
<dbReference type="eggNOG" id="ENOG50324QI">
    <property type="taxonomic scope" value="Bacteria"/>
</dbReference>
<protein>
    <submittedName>
        <fullName evidence="1">Uncharacterized protein</fullName>
    </submittedName>
</protein>